<proteinExistence type="inferred from homology"/>
<evidence type="ECO:0000256" key="6">
    <source>
        <dbReference type="ARBA" id="ARBA00023295"/>
    </source>
</evidence>
<name>A0A8H6ZJ53_9AGAR</name>
<dbReference type="Pfam" id="PF00704">
    <property type="entry name" value="Glyco_hydro_18"/>
    <property type="match status" value="1"/>
</dbReference>
<evidence type="ECO:0000259" key="11">
    <source>
        <dbReference type="PROSITE" id="PS51782"/>
    </source>
</evidence>
<feature type="domain" description="GH18" evidence="12">
    <location>
        <begin position="28"/>
        <end position="327"/>
    </location>
</feature>
<dbReference type="Gene3D" id="3.20.20.80">
    <property type="entry name" value="Glycosidases"/>
    <property type="match status" value="1"/>
</dbReference>
<feature type="chain" id="PRO_5034365929" description="chitinase" evidence="10">
    <location>
        <begin position="22"/>
        <end position="500"/>
    </location>
</feature>
<dbReference type="PROSITE" id="PS51782">
    <property type="entry name" value="LYSM"/>
    <property type="match status" value="3"/>
</dbReference>
<dbReference type="Pfam" id="PF01476">
    <property type="entry name" value="LysM"/>
    <property type="match status" value="3"/>
</dbReference>
<evidence type="ECO:0000256" key="10">
    <source>
        <dbReference type="SAM" id="SignalP"/>
    </source>
</evidence>
<dbReference type="CDD" id="cd00118">
    <property type="entry name" value="LysM"/>
    <property type="match status" value="3"/>
</dbReference>
<dbReference type="PROSITE" id="PS01095">
    <property type="entry name" value="GH18_1"/>
    <property type="match status" value="1"/>
</dbReference>
<evidence type="ECO:0000256" key="8">
    <source>
        <dbReference type="RuleBase" id="RU000489"/>
    </source>
</evidence>
<evidence type="ECO:0000256" key="5">
    <source>
        <dbReference type="ARBA" id="ARBA00023277"/>
    </source>
</evidence>
<evidence type="ECO:0000256" key="3">
    <source>
        <dbReference type="ARBA" id="ARBA00022801"/>
    </source>
</evidence>
<dbReference type="GO" id="GO:0005576">
    <property type="term" value="C:extracellular region"/>
    <property type="evidence" value="ECO:0007669"/>
    <property type="project" value="TreeGrafter"/>
</dbReference>
<evidence type="ECO:0000313" key="13">
    <source>
        <dbReference type="EMBL" id="KAF7378479.1"/>
    </source>
</evidence>
<dbReference type="PROSITE" id="PS51910">
    <property type="entry name" value="GH18_2"/>
    <property type="match status" value="1"/>
</dbReference>
<dbReference type="OrthoDB" id="6020543at2759"/>
<reference evidence="13" key="1">
    <citation type="submission" date="2020-05" db="EMBL/GenBank/DDBJ databases">
        <title>Mycena genomes resolve the evolution of fungal bioluminescence.</title>
        <authorList>
            <person name="Tsai I.J."/>
        </authorList>
    </citation>
    <scope>NUCLEOTIDE SEQUENCE</scope>
    <source>
        <strain evidence="13">160909Yilan</strain>
    </source>
</reference>
<accession>A0A8H6ZJ53</accession>
<evidence type="ECO:0000256" key="9">
    <source>
        <dbReference type="RuleBase" id="RU004453"/>
    </source>
</evidence>
<dbReference type="InterPro" id="IPR017853">
    <property type="entry name" value="GH"/>
</dbReference>
<gene>
    <name evidence="13" type="ORF">MSAN_00275300</name>
</gene>
<dbReference type="Proteomes" id="UP000623467">
    <property type="component" value="Unassembled WGS sequence"/>
</dbReference>
<comment type="catalytic activity">
    <reaction evidence="1">
        <text>Random endo-hydrolysis of N-acetyl-beta-D-glucosaminide (1-&gt;4)-beta-linkages in chitin and chitodextrins.</text>
        <dbReference type="EC" id="3.2.1.14"/>
    </reaction>
</comment>
<feature type="signal peptide" evidence="10">
    <location>
        <begin position="1"/>
        <end position="21"/>
    </location>
</feature>
<dbReference type="PANTHER" id="PTHR45708:SF49">
    <property type="entry name" value="ENDOCHITINASE"/>
    <property type="match status" value="1"/>
</dbReference>
<dbReference type="Gene3D" id="3.10.350.10">
    <property type="entry name" value="LysM domain"/>
    <property type="match status" value="3"/>
</dbReference>
<dbReference type="InterPro" id="IPR001579">
    <property type="entry name" value="Glyco_hydro_18_chit_AS"/>
</dbReference>
<dbReference type="InterPro" id="IPR050542">
    <property type="entry name" value="Glycosyl_Hydrlase18_Chitinase"/>
</dbReference>
<evidence type="ECO:0000256" key="4">
    <source>
        <dbReference type="ARBA" id="ARBA00023024"/>
    </source>
</evidence>
<evidence type="ECO:0000256" key="2">
    <source>
        <dbReference type="ARBA" id="ARBA00012729"/>
    </source>
</evidence>
<dbReference type="InterPro" id="IPR036779">
    <property type="entry name" value="LysM_dom_sf"/>
</dbReference>
<keyword evidence="4" id="KW-0146">Chitin degradation</keyword>
<evidence type="ECO:0000256" key="7">
    <source>
        <dbReference type="ARBA" id="ARBA00023326"/>
    </source>
</evidence>
<dbReference type="InterPro" id="IPR018392">
    <property type="entry name" value="LysM"/>
</dbReference>
<dbReference type="EC" id="3.2.1.14" evidence="2"/>
<feature type="domain" description="LysM" evidence="11">
    <location>
        <begin position="453"/>
        <end position="499"/>
    </location>
</feature>
<dbReference type="PANTHER" id="PTHR45708">
    <property type="entry name" value="ENDOCHITINASE"/>
    <property type="match status" value="1"/>
</dbReference>
<dbReference type="InterPro" id="IPR001223">
    <property type="entry name" value="Glyco_hydro18_cat"/>
</dbReference>
<dbReference type="GO" id="GO:0006032">
    <property type="term" value="P:chitin catabolic process"/>
    <property type="evidence" value="ECO:0007669"/>
    <property type="project" value="UniProtKB-KW"/>
</dbReference>
<dbReference type="AlphaFoldDB" id="A0A8H6ZJ53"/>
<organism evidence="13 14">
    <name type="scientific">Mycena sanguinolenta</name>
    <dbReference type="NCBI Taxonomy" id="230812"/>
    <lineage>
        <taxon>Eukaryota</taxon>
        <taxon>Fungi</taxon>
        <taxon>Dikarya</taxon>
        <taxon>Basidiomycota</taxon>
        <taxon>Agaricomycotina</taxon>
        <taxon>Agaricomycetes</taxon>
        <taxon>Agaricomycetidae</taxon>
        <taxon>Agaricales</taxon>
        <taxon>Marasmiineae</taxon>
        <taxon>Mycenaceae</taxon>
        <taxon>Mycena</taxon>
    </lineage>
</organism>
<keyword evidence="10" id="KW-0732">Signal</keyword>
<evidence type="ECO:0000256" key="1">
    <source>
        <dbReference type="ARBA" id="ARBA00000822"/>
    </source>
</evidence>
<sequence>MFKFSSSIFSTLVLSVVAASAYDPTRSDNLVIYWGQNSYGATHPNDTANWQQTISNYCQDTYIDVIPIAFVDSFSGGVPGLILANICGDNGSTGTCASLAAGIQACQAMGKIVTLSLGGAGTTTARFATDTDATNFATTIWNSFLGGSGAHRPFGSAVLDGVDLDIESGTNTGYAAFATQIRSLWSGASKPYYLSAAPQCPFPDAWVGSALDTAWFDSIYIQFYNTDHSNLISGVKSYPSSGWNYATDWLPHLFANPNVKLFIGAPASPTTANNTGEYVPASTLGSIACASRALNPSRFGGVMLWDASQAYANGRFDIQVKNLLTANNCSPTGPTGNCTQSYTVKSGDTCAAIEAANGVSDAQLHALNPTINSGCTNLSVGQQLCLSQGTSSGCTKTYTVKSGDTCAAIEAANGVSDAQLHALNPTINSGCTNLSVGQQLCLSQGSTSSGCTQTYTVKSGDTCAAIEAANGVSDAQLHSLNAAINSGCTNLSIGETLCLN</sequence>
<keyword evidence="6 8" id="KW-0326">Glycosidase</keyword>
<keyword evidence="7" id="KW-0624">Polysaccharide degradation</keyword>
<comment type="similarity">
    <text evidence="9">Belongs to the glycosyl hydrolase 18 family.</text>
</comment>
<feature type="domain" description="LysM" evidence="11">
    <location>
        <begin position="340"/>
        <end position="386"/>
    </location>
</feature>
<protein>
    <recommendedName>
        <fullName evidence="2">chitinase</fullName>
        <ecNumber evidence="2">3.2.1.14</ecNumber>
    </recommendedName>
</protein>
<keyword evidence="3 8" id="KW-0378">Hydrolase</keyword>
<dbReference type="GO" id="GO:0008843">
    <property type="term" value="F:endochitinase activity"/>
    <property type="evidence" value="ECO:0007669"/>
    <property type="project" value="UniProtKB-EC"/>
</dbReference>
<evidence type="ECO:0000313" key="14">
    <source>
        <dbReference type="Proteomes" id="UP000623467"/>
    </source>
</evidence>
<comment type="caution">
    <text evidence="13">The sequence shown here is derived from an EMBL/GenBank/DDBJ whole genome shotgun (WGS) entry which is preliminary data.</text>
</comment>
<keyword evidence="14" id="KW-1185">Reference proteome</keyword>
<dbReference type="SMART" id="SM00257">
    <property type="entry name" value="LysM"/>
    <property type="match status" value="3"/>
</dbReference>
<dbReference type="EMBL" id="JACAZH010000001">
    <property type="protein sequence ID" value="KAF7378479.1"/>
    <property type="molecule type" value="Genomic_DNA"/>
</dbReference>
<dbReference type="SUPFAM" id="SSF51445">
    <property type="entry name" value="(Trans)glycosidases"/>
    <property type="match status" value="1"/>
</dbReference>
<dbReference type="SUPFAM" id="SSF54106">
    <property type="entry name" value="LysM domain"/>
    <property type="match status" value="3"/>
</dbReference>
<evidence type="ECO:0000259" key="12">
    <source>
        <dbReference type="PROSITE" id="PS51910"/>
    </source>
</evidence>
<feature type="domain" description="LysM" evidence="11">
    <location>
        <begin position="396"/>
        <end position="442"/>
    </location>
</feature>
<dbReference type="GO" id="GO:0000272">
    <property type="term" value="P:polysaccharide catabolic process"/>
    <property type="evidence" value="ECO:0007669"/>
    <property type="project" value="UniProtKB-KW"/>
</dbReference>
<keyword evidence="5" id="KW-0119">Carbohydrate metabolism</keyword>